<name>A0A212F835_DANPL</name>
<dbReference type="InParanoid" id="A0A212F835"/>
<gene>
    <name evidence="2" type="ORF">KGM_202010</name>
</gene>
<dbReference type="KEGG" id="dpl:KGM_202010"/>
<evidence type="ECO:0000313" key="3">
    <source>
        <dbReference type="Proteomes" id="UP000007151"/>
    </source>
</evidence>
<keyword evidence="3" id="KW-1185">Reference proteome</keyword>
<proteinExistence type="predicted"/>
<feature type="compositionally biased region" description="Polar residues" evidence="1">
    <location>
        <begin position="101"/>
        <end position="118"/>
    </location>
</feature>
<dbReference type="EMBL" id="AGBW02009810">
    <property type="protein sequence ID" value="OWR49881.1"/>
    <property type="molecule type" value="Genomic_DNA"/>
</dbReference>
<accession>A0A212F835</accession>
<sequence length="146" mass="16569">MTAPRPQDMLQEARPLSYPYDLIDLLKVYLSKLQPLRASGVSLNKLLQIIQPIVNPPQPFCAIIHGLPHKPLYRISQPLISQRWVLQLRKADLQRTKKPGETTTSTLNDTGSPQTGQERINLIPDWGEHQVEALLDRKDINNSTFA</sequence>
<reference evidence="2 3" key="1">
    <citation type="journal article" date="2011" name="Cell">
        <title>The monarch butterfly genome yields insights into long-distance migration.</title>
        <authorList>
            <person name="Zhan S."/>
            <person name="Merlin C."/>
            <person name="Boore J.L."/>
            <person name="Reppert S.M."/>
        </authorList>
    </citation>
    <scope>NUCLEOTIDE SEQUENCE [LARGE SCALE GENOMIC DNA]</scope>
    <source>
        <strain evidence="2">F-2</strain>
    </source>
</reference>
<evidence type="ECO:0000313" key="2">
    <source>
        <dbReference type="EMBL" id="OWR49881.1"/>
    </source>
</evidence>
<organism evidence="2 3">
    <name type="scientific">Danaus plexippus plexippus</name>
    <dbReference type="NCBI Taxonomy" id="278856"/>
    <lineage>
        <taxon>Eukaryota</taxon>
        <taxon>Metazoa</taxon>
        <taxon>Ecdysozoa</taxon>
        <taxon>Arthropoda</taxon>
        <taxon>Hexapoda</taxon>
        <taxon>Insecta</taxon>
        <taxon>Pterygota</taxon>
        <taxon>Neoptera</taxon>
        <taxon>Endopterygota</taxon>
        <taxon>Lepidoptera</taxon>
        <taxon>Glossata</taxon>
        <taxon>Ditrysia</taxon>
        <taxon>Papilionoidea</taxon>
        <taxon>Nymphalidae</taxon>
        <taxon>Danainae</taxon>
        <taxon>Danaini</taxon>
        <taxon>Danaina</taxon>
        <taxon>Danaus</taxon>
        <taxon>Danaus</taxon>
    </lineage>
</organism>
<protein>
    <submittedName>
        <fullName evidence="2">Uncharacterized protein</fullName>
    </submittedName>
</protein>
<feature type="region of interest" description="Disordered" evidence="1">
    <location>
        <begin position="95"/>
        <end position="118"/>
    </location>
</feature>
<dbReference type="Proteomes" id="UP000007151">
    <property type="component" value="Unassembled WGS sequence"/>
</dbReference>
<comment type="caution">
    <text evidence="2">The sequence shown here is derived from an EMBL/GenBank/DDBJ whole genome shotgun (WGS) entry which is preliminary data.</text>
</comment>
<evidence type="ECO:0000256" key="1">
    <source>
        <dbReference type="SAM" id="MobiDB-lite"/>
    </source>
</evidence>
<dbReference type="AlphaFoldDB" id="A0A212F835"/>